<evidence type="ECO:0000256" key="1">
    <source>
        <dbReference type="SAM" id="MobiDB-lite"/>
    </source>
</evidence>
<evidence type="ECO:0000313" key="5">
    <source>
        <dbReference type="Proteomes" id="UP000186819"/>
    </source>
</evidence>
<dbReference type="AlphaFoldDB" id="A0A1N6Q1W0"/>
<feature type="transmembrane region" description="Helical" evidence="2">
    <location>
        <begin position="46"/>
        <end position="65"/>
    </location>
</feature>
<dbReference type="OrthoDB" id="8527801at2"/>
<evidence type="ECO:0000256" key="2">
    <source>
        <dbReference type="SAM" id="Phobius"/>
    </source>
</evidence>
<dbReference type="GO" id="GO:0006508">
    <property type="term" value="P:proteolysis"/>
    <property type="evidence" value="ECO:0007669"/>
    <property type="project" value="UniProtKB-KW"/>
</dbReference>
<keyword evidence="4" id="KW-0645">Protease</keyword>
<dbReference type="GO" id="GO:0004175">
    <property type="term" value="F:endopeptidase activity"/>
    <property type="evidence" value="ECO:0007669"/>
    <property type="project" value="UniProtKB-ARBA"/>
</dbReference>
<keyword evidence="2" id="KW-0472">Membrane</keyword>
<gene>
    <name evidence="4" type="ORF">SAMN05421829_102302</name>
</gene>
<evidence type="ECO:0000313" key="4">
    <source>
        <dbReference type="EMBL" id="SIQ10517.1"/>
    </source>
</evidence>
<feature type="compositionally biased region" description="Basic and acidic residues" evidence="1">
    <location>
        <begin position="101"/>
        <end position="116"/>
    </location>
</feature>
<feature type="compositionally biased region" description="Low complexity" evidence="1">
    <location>
        <begin position="79"/>
        <end position="93"/>
    </location>
</feature>
<feature type="domain" description="CAAX prenyl protease 2/Lysostaphin resistance protein A-like" evidence="3">
    <location>
        <begin position="10"/>
        <end position="70"/>
    </location>
</feature>
<keyword evidence="2" id="KW-1133">Transmembrane helix</keyword>
<evidence type="ECO:0000259" key="3">
    <source>
        <dbReference type="Pfam" id="PF02517"/>
    </source>
</evidence>
<reference evidence="5" key="1">
    <citation type="submission" date="2017-01" db="EMBL/GenBank/DDBJ databases">
        <authorList>
            <person name="Varghese N."/>
            <person name="Submissions S."/>
        </authorList>
    </citation>
    <scope>NUCLEOTIDE SEQUENCE [LARGE SCALE GENOMIC DNA]</scope>
    <source>
        <strain evidence="5">ATCC 51758</strain>
    </source>
</reference>
<dbReference type="RefSeq" id="WP_076600808.1">
    <property type="nucleotide sequence ID" value="NZ_FTMD01000002.1"/>
</dbReference>
<accession>A0A1N6Q1W0</accession>
<sequence length="116" mass="12789">MQRDPRLDALFNNLKQNPPKPVGPLQKIAAIAAAVLVFGLALTFSVLFFAVVVAVGGLIWGYVWWKTRNLRKVMQEAQAQAQARGRAPRGPAADGTVIEGEVLREIRDEGRENPRN</sequence>
<keyword evidence="5" id="KW-1185">Reference proteome</keyword>
<protein>
    <submittedName>
        <fullName evidence="4">CAAX protease self-immunity</fullName>
    </submittedName>
</protein>
<dbReference type="GO" id="GO:0080120">
    <property type="term" value="P:CAAX-box protein maturation"/>
    <property type="evidence" value="ECO:0007669"/>
    <property type="project" value="UniProtKB-ARBA"/>
</dbReference>
<dbReference type="InterPro" id="IPR003675">
    <property type="entry name" value="Rce1/LyrA-like_dom"/>
</dbReference>
<keyword evidence="2" id="KW-0812">Transmembrane</keyword>
<name>A0A1N6Q1W0_9RHOO</name>
<proteinExistence type="predicted"/>
<dbReference type="Pfam" id="PF02517">
    <property type="entry name" value="Rce1-like"/>
    <property type="match status" value="1"/>
</dbReference>
<dbReference type="Proteomes" id="UP000186819">
    <property type="component" value="Unassembled WGS sequence"/>
</dbReference>
<dbReference type="EMBL" id="FTMD01000002">
    <property type="protein sequence ID" value="SIQ10517.1"/>
    <property type="molecule type" value="Genomic_DNA"/>
</dbReference>
<feature type="region of interest" description="Disordered" evidence="1">
    <location>
        <begin position="79"/>
        <end position="116"/>
    </location>
</feature>
<organism evidence="4 5">
    <name type="scientific">Aromatoleum tolulyticum</name>
    <dbReference type="NCBI Taxonomy" id="34027"/>
    <lineage>
        <taxon>Bacteria</taxon>
        <taxon>Pseudomonadati</taxon>
        <taxon>Pseudomonadota</taxon>
        <taxon>Betaproteobacteria</taxon>
        <taxon>Rhodocyclales</taxon>
        <taxon>Rhodocyclaceae</taxon>
        <taxon>Aromatoleum</taxon>
    </lineage>
</organism>
<keyword evidence="4" id="KW-0378">Hydrolase</keyword>